<dbReference type="Gene3D" id="3.40.50.1820">
    <property type="entry name" value="alpha/beta hydrolase"/>
    <property type="match status" value="1"/>
</dbReference>
<evidence type="ECO:0000256" key="6">
    <source>
        <dbReference type="ARBA" id="ARBA00023136"/>
    </source>
</evidence>
<proteinExistence type="predicted"/>
<dbReference type="Proteomes" id="UP000826573">
    <property type="component" value="Unassembled WGS sequence"/>
</dbReference>
<sequence length="268" mass="30781">MEGTPNAGEDPDLIMKPNLSLHIQEIYQELKVDSEKMRNEDQDDAIDALSVETTTDQIFNPPTEPQIDLEQRKLGLSIVRNLGWSGSNYDDYDVITVHGIRDDYRTAWIDREGSWWIKNKLFHDLSARQIDYSYEIHEDSDLYETDGLQLHAERLLTAYTNVRGELEDIERDRPIIWVCHDLGGMIVKEALSMALAHPDKFGRIAMLSTAIVILGSPHRFRSFEDLEDQLLALILLQGPTIRAQLLKKKVAPSNSIITFFRYKHASCR</sequence>
<dbReference type="PANTHER" id="PTHR48182">
    <property type="entry name" value="PROTEIN SERAC1"/>
    <property type="match status" value="1"/>
</dbReference>
<evidence type="ECO:0000313" key="7">
    <source>
        <dbReference type="EMBL" id="KAH0527362.1"/>
    </source>
</evidence>
<gene>
    <name evidence="7" type="ORF">TsFJ059_002371</name>
</gene>
<comment type="subcellular location">
    <subcellularLocation>
        <location evidence="2">Endoplasmic reticulum</location>
    </subcellularLocation>
    <subcellularLocation>
        <location evidence="3">Membrane</location>
    </subcellularLocation>
    <subcellularLocation>
        <location evidence="1">Mitochondrion</location>
    </subcellularLocation>
</comment>
<reference evidence="7 8" key="1">
    <citation type="submission" date="2021-08" db="EMBL/GenBank/DDBJ databases">
        <title>The highly contiguous genome resource for Trichoderma semiorbis FJ059, a fungal antagonistic to plant pathogens.</title>
        <authorList>
            <person name="Liu T."/>
        </authorList>
    </citation>
    <scope>NUCLEOTIDE SEQUENCE [LARGE SCALE GENOMIC DNA]</scope>
    <source>
        <strain evidence="7 8">FJ059</strain>
    </source>
</reference>
<dbReference type="SUPFAM" id="SSF53474">
    <property type="entry name" value="alpha/beta-Hydrolases"/>
    <property type="match status" value="1"/>
</dbReference>
<dbReference type="AlphaFoldDB" id="A0A9P8KN72"/>
<dbReference type="EMBL" id="JAIMJC010000003">
    <property type="protein sequence ID" value="KAH0527362.1"/>
    <property type="molecule type" value="Genomic_DNA"/>
</dbReference>
<comment type="caution">
    <text evidence="7">The sequence shown here is derived from an EMBL/GenBank/DDBJ whole genome shotgun (WGS) entry which is preliminary data.</text>
</comment>
<dbReference type="InterPro" id="IPR052374">
    <property type="entry name" value="SERAC1"/>
</dbReference>
<evidence type="ECO:0000256" key="3">
    <source>
        <dbReference type="ARBA" id="ARBA00004370"/>
    </source>
</evidence>
<evidence type="ECO:0000256" key="4">
    <source>
        <dbReference type="ARBA" id="ARBA00022824"/>
    </source>
</evidence>
<evidence type="ECO:0000313" key="8">
    <source>
        <dbReference type="Proteomes" id="UP000826573"/>
    </source>
</evidence>
<keyword evidence="6" id="KW-0472">Membrane</keyword>
<keyword evidence="4" id="KW-0256">Endoplasmic reticulum</keyword>
<evidence type="ECO:0000256" key="5">
    <source>
        <dbReference type="ARBA" id="ARBA00023128"/>
    </source>
</evidence>
<keyword evidence="8" id="KW-1185">Reference proteome</keyword>
<evidence type="ECO:0000256" key="2">
    <source>
        <dbReference type="ARBA" id="ARBA00004240"/>
    </source>
</evidence>
<evidence type="ECO:0000256" key="1">
    <source>
        <dbReference type="ARBA" id="ARBA00004173"/>
    </source>
</evidence>
<dbReference type="InterPro" id="IPR029058">
    <property type="entry name" value="AB_hydrolase_fold"/>
</dbReference>
<keyword evidence="5" id="KW-0496">Mitochondrion</keyword>
<protein>
    <recommendedName>
        <fullName evidence="9">DUF676 domain-containing protein</fullName>
    </recommendedName>
</protein>
<dbReference type="PANTHER" id="PTHR48182:SF2">
    <property type="entry name" value="PROTEIN SERAC1"/>
    <property type="match status" value="1"/>
</dbReference>
<accession>A0A9P8KN72</accession>
<evidence type="ECO:0008006" key="9">
    <source>
        <dbReference type="Google" id="ProtNLM"/>
    </source>
</evidence>
<dbReference type="EMBL" id="JAIMJC010000003">
    <property type="protein sequence ID" value="KAH0527361.1"/>
    <property type="molecule type" value="Genomic_DNA"/>
</dbReference>
<organism evidence="7 8">
    <name type="scientific">Trichoderma semiorbis</name>
    <dbReference type="NCBI Taxonomy" id="1491008"/>
    <lineage>
        <taxon>Eukaryota</taxon>
        <taxon>Fungi</taxon>
        <taxon>Dikarya</taxon>
        <taxon>Ascomycota</taxon>
        <taxon>Pezizomycotina</taxon>
        <taxon>Sordariomycetes</taxon>
        <taxon>Hypocreomycetidae</taxon>
        <taxon>Hypocreales</taxon>
        <taxon>Hypocreaceae</taxon>
        <taxon>Trichoderma</taxon>
    </lineage>
</organism>
<dbReference type="GO" id="GO:0016020">
    <property type="term" value="C:membrane"/>
    <property type="evidence" value="ECO:0007669"/>
    <property type="project" value="UniProtKB-SubCell"/>
</dbReference>
<dbReference type="GO" id="GO:0005783">
    <property type="term" value="C:endoplasmic reticulum"/>
    <property type="evidence" value="ECO:0007669"/>
    <property type="project" value="UniProtKB-SubCell"/>
</dbReference>
<name>A0A9P8KN72_9HYPO</name>
<dbReference type="GO" id="GO:0005739">
    <property type="term" value="C:mitochondrion"/>
    <property type="evidence" value="ECO:0007669"/>
    <property type="project" value="UniProtKB-SubCell"/>
</dbReference>